<accession>A0A6U2CGZ4</accession>
<dbReference type="EMBL" id="HBEV01006790">
    <property type="protein sequence ID" value="CAD8585813.1"/>
    <property type="molecule type" value="Transcribed_RNA"/>
</dbReference>
<protein>
    <submittedName>
        <fullName evidence="1">Uncharacterized protein</fullName>
    </submittedName>
</protein>
<gene>
    <name evidence="1" type="ORF">MSP1404_LOCUS5178</name>
    <name evidence="2" type="ORF">MSP1404_LOCUS5179</name>
</gene>
<evidence type="ECO:0000313" key="2">
    <source>
        <dbReference type="EMBL" id="CAD8585814.1"/>
    </source>
</evidence>
<proteinExistence type="predicted"/>
<dbReference type="EMBL" id="HBEV01006791">
    <property type="protein sequence ID" value="CAD8585814.1"/>
    <property type="molecule type" value="Transcribed_RNA"/>
</dbReference>
<name>A0A6U2CGZ4_MICPS</name>
<dbReference type="AlphaFoldDB" id="A0A6U2CGZ4"/>
<organism evidence="1">
    <name type="scientific">Micromonas pusilla</name>
    <name type="common">Picoplanktonic green alga</name>
    <name type="synonym">Chromulina pusilla</name>
    <dbReference type="NCBI Taxonomy" id="38833"/>
    <lineage>
        <taxon>Eukaryota</taxon>
        <taxon>Viridiplantae</taxon>
        <taxon>Chlorophyta</taxon>
        <taxon>Mamiellophyceae</taxon>
        <taxon>Mamiellales</taxon>
        <taxon>Mamiellaceae</taxon>
        <taxon>Micromonas</taxon>
    </lineage>
</organism>
<evidence type="ECO:0000313" key="1">
    <source>
        <dbReference type="EMBL" id="CAD8585813.1"/>
    </source>
</evidence>
<reference evidence="1" key="1">
    <citation type="submission" date="2021-01" db="EMBL/GenBank/DDBJ databases">
        <authorList>
            <person name="Corre E."/>
            <person name="Pelletier E."/>
            <person name="Niang G."/>
            <person name="Scheremetjew M."/>
            <person name="Finn R."/>
            <person name="Kale V."/>
            <person name="Holt S."/>
            <person name="Cochrane G."/>
            <person name="Meng A."/>
            <person name="Brown T."/>
            <person name="Cohen L."/>
        </authorList>
    </citation>
    <scope>NUCLEOTIDE SEQUENCE</scope>
    <source>
        <strain evidence="1">CCMP494</strain>
    </source>
</reference>
<sequence length="127" mass="14848">MDTKPVRIFPLQTIKSIFKQDIFCSFVREQKLYLSLISRICEDRNNHLQHRSNARPATYHGHLVDDMFIFINKQPPTSSIFDVAHGAFNLNYVANIHSIKILCQLASLRKVWMVVRKINFYDELNGP</sequence>